<evidence type="ECO:0000313" key="7">
    <source>
        <dbReference type="Proteomes" id="UP001500236"/>
    </source>
</evidence>
<sequence length="137" mass="14345">MPVPAISRHVGLGLGGCHRPDTPLILSAEARIPGHEGKDTSLRSHCGSPSASWPWSFWSAALKLLAAAGLTLPTTLGISAWLAPLSALGLMMYMTGATAVRVVRREWGYALGDLTFIALSGFAAWGWAFGPGAQLSC</sequence>
<keyword evidence="2 5" id="KW-0812">Transmembrane</keyword>
<comment type="caution">
    <text evidence="6">The sequence shown here is derived from an EMBL/GenBank/DDBJ whole genome shotgun (WGS) entry which is preliminary data.</text>
</comment>
<evidence type="ECO:0000256" key="5">
    <source>
        <dbReference type="SAM" id="Phobius"/>
    </source>
</evidence>
<dbReference type="Pfam" id="PF13564">
    <property type="entry name" value="DoxX_2"/>
    <property type="match status" value="1"/>
</dbReference>
<keyword evidence="3 5" id="KW-1133">Transmembrane helix</keyword>
<comment type="subcellular location">
    <subcellularLocation>
        <location evidence="1">Membrane</location>
        <topology evidence="1">Multi-pass membrane protein</topology>
    </subcellularLocation>
</comment>
<feature type="transmembrane region" description="Helical" evidence="5">
    <location>
        <begin position="107"/>
        <end position="128"/>
    </location>
</feature>
<organism evidence="6 7">
    <name type="scientific">Nesterenkonia aethiopica</name>
    <dbReference type="NCBI Taxonomy" id="269144"/>
    <lineage>
        <taxon>Bacteria</taxon>
        <taxon>Bacillati</taxon>
        <taxon>Actinomycetota</taxon>
        <taxon>Actinomycetes</taxon>
        <taxon>Micrococcales</taxon>
        <taxon>Micrococcaceae</taxon>
        <taxon>Nesterenkonia</taxon>
    </lineage>
</organism>
<keyword evidence="7" id="KW-1185">Reference proteome</keyword>
<dbReference type="Proteomes" id="UP001500236">
    <property type="component" value="Unassembled WGS sequence"/>
</dbReference>
<reference evidence="7" key="1">
    <citation type="journal article" date="2019" name="Int. J. Syst. Evol. Microbiol.">
        <title>The Global Catalogue of Microorganisms (GCM) 10K type strain sequencing project: providing services to taxonomists for standard genome sequencing and annotation.</title>
        <authorList>
            <consortium name="The Broad Institute Genomics Platform"/>
            <consortium name="The Broad Institute Genome Sequencing Center for Infectious Disease"/>
            <person name="Wu L."/>
            <person name="Ma J."/>
        </authorList>
    </citation>
    <scope>NUCLEOTIDE SEQUENCE [LARGE SCALE GENOMIC DNA]</scope>
    <source>
        <strain evidence="7">JCM 14309</strain>
    </source>
</reference>
<accession>A0ABP6M505</accession>
<proteinExistence type="predicted"/>
<evidence type="ECO:0000256" key="2">
    <source>
        <dbReference type="ARBA" id="ARBA00022692"/>
    </source>
</evidence>
<evidence type="ECO:0000256" key="1">
    <source>
        <dbReference type="ARBA" id="ARBA00004141"/>
    </source>
</evidence>
<name>A0ABP6M505_9MICC</name>
<protein>
    <submittedName>
        <fullName evidence="6">Uncharacterized protein</fullName>
    </submittedName>
</protein>
<evidence type="ECO:0000256" key="3">
    <source>
        <dbReference type="ARBA" id="ARBA00022989"/>
    </source>
</evidence>
<gene>
    <name evidence="6" type="ORF">GCM10010529_27020</name>
</gene>
<evidence type="ECO:0000313" key="6">
    <source>
        <dbReference type="EMBL" id="GAA3073678.1"/>
    </source>
</evidence>
<dbReference type="EMBL" id="BAAAVT010000020">
    <property type="protein sequence ID" value="GAA3073678.1"/>
    <property type="molecule type" value="Genomic_DNA"/>
</dbReference>
<keyword evidence="4 5" id="KW-0472">Membrane</keyword>
<dbReference type="InterPro" id="IPR032808">
    <property type="entry name" value="DoxX"/>
</dbReference>
<evidence type="ECO:0000256" key="4">
    <source>
        <dbReference type="ARBA" id="ARBA00023136"/>
    </source>
</evidence>